<feature type="transmembrane region" description="Helical" evidence="6">
    <location>
        <begin position="157"/>
        <end position="174"/>
    </location>
</feature>
<organism evidence="8 9">
    <name type="scientific">Geodermatophilus telluris</name>
    <dbReference type="NCBI Taxonomy" id="1190417"/>
    <lineage>
        <taxon>Bacteria</taxon>
        <taxon>Bacillati</taxon>
        <taxon>Actinomycetota</taxon>
        <taxon>Actinomycetes</taxon>
        <taxon>Geodermatophilales</taxon>
        <taxon>Geodermatophilaceae</taxon>
        <taxon>Geodermatophilus</taxon>
    </lineage>
</organism>
<evidence type="ECO:0000259" key="7">
    <source>
        <dbReference type="Pfam" id="PF04932"/>
    </source>
</evidence>
<feature type="transmembrane region" description="Helical" evidence="6">
    <location>
        <begin position="338"/>
        <end position="354"/>
    </location>
</feature>
<feature type="compositionally biased region" description="Low complexity" evidence="5">
    <location>
        <begin position="380"/>
        <end position="398"/>
    </location>
</feature>
<feature type="transmembrane region" description="Helical" evidence="6">
    <location>
        <begin position="360"/>
        <end position="380"/>
    </location>
</feature>
<evidence type="ECO:0000256" key="4">
    <source>
        <dbReference type="ARBA" id="ARBA00023136"/>
    </source>
</evidence>
<feature type="transmembrane region" description="Helical" evidence="6">
    <location>
        <begin position="181"/>
        <end position="198"/>
    </location>
</feature>
<keyword evidence="3 6" id="KW-1133">Transmembrane helix</keyword>
<feature type="transmembrane region" description="Helical" evidence="6">
    <location>
        <begin position="30"/>
        <end position="48"/>
    </location>
</feature>
<keyword evidence="8" id="KW-0436">Ligase</keyword>
<feature type="transmembrane region" description="Helical" evidence="6">
    <location>
        <begin position="226"/>
        <end position="245"/>
    </location>
</feature>
<dbReference type="PANTHER" id="PTHR37422">
    <property type="entry name" value="TEICHURONIC ACID BIOSYNTHESIS PROTEIN TUAE"/>
    <property type="match status" value="1"/>
</dbReference>
<reference evidence="9" key="1">
    <citation type="submission" date="2016-10" db="EMBL/GenBank/DDBJ databases">
        <authorList>
            <person name="Varghese N."/>
            <person name="Submissions S."/>
        </authorList>
    </citation>
    <scope>NUCLEOTIDE SEQUENCE [LARGE SCALE GENOMIC DNA]</scope>
    <source>
        <strain evidence="9">DSM 45421</strain>
    </source>
</reference>
<proteinExistence type="predicted"/>
<evidence type="ECO:0000256" key="6">
    <source>
        <dbReference type="SAM" id="Phobius"/>
    </source>
</evidence>
<dbReference type="GO" id="GO:0016874">
    <property type="term" value="F:ligase activity"/>
    <property type="evidence" value="ECO:0007669"/>
    <property type="project" value="UniProtKB-KW"/>
</dbReference>
<feature type="transmembrane region" description="Helical" evidence="6">
    <location>
        <begin position="204"/>
        <end position="221"/>
    </location>
</feature>
<sequence>MWVLGLGFLWWPLLLLRTLGVRRRSRPPQFLPAAIVLCLALSLLVAVLRGAEFGRVLGAGYNIVVWVSLLALTTVTIDWRSLSRGIAQLAGLQSIAVLVALATHPLLSELRLPAAYVLPGAIASDPAFESFTTVRLVRVDYFGETVLRAAGFFGNSTWAGALAALGILVTPALLRGASRRAVLGYGALLALDAVTLYLSYSRNTWLGLAAAAVAAGVLVLWRRQQWYLLTALAATTVGAAVYVISTVDFTELFANVNSVREGSLDARTAIYSLTWQAVVDSPFPLLGSGVKERVPGLVASLGTHGTYLGLLYRGGWLAVVLLVLWLGLLALRAWRAGTPLALGGVVFATVWFVAEDLDAGHLAPLGLVVALAVLGGGTGSRSSVSRDSPRSVVELPTP</sequence>
<dbReference type="PANTHER" id="PTHR37422:SF13">
    <property type="entry name" value="LIPOPOLYSACCHARIDE BIOSYNTHESIS PROTEIN PA4999-RELATED"/>
    <property type="match status" value="1"/>
</dbReference>
<evidence type="ECO:0000256" key="1">
    <source>
        <dbReference type="ARBA" id="ARBA00004141"/>
    </source>
</evidence>
<evidence type="ECO:0000313" key="9">
    <source>
        <dbReference type="Proteomes" id="UP000199416"/>
    </source>
</evidence>
<feature type="transmembrane region" description="Helical" evidence="6">
    <location>
        <begin position="310"/>
        <end position="331"/>
    </location>
</feature>
<evidence type="ECO:0000256" key="5">
    <source>
        <dbReference type="SAM" id="MobiDB-lite"/>
    </source>
</evidence>
<comment type="subcellular location">
    <subcellularLocation>
        <location evidence="1">Membrane</location>
        <topology evidence="1">Multi-pass membrane protein</topology>
    </subcellularLocation>
</comment>
<feature type="domain" description="O-antigen ligase-related" evidence="7">
    <location>
        <begin position="188"/>
        <end position="323"/>
    </location>
</feature>
<dbReference type="Proteomes" id="UP000199416">
    <property type="component" value="Unassembled WGS sequence"/>
</dbReference>
<dbReference type="Pfam" id="PF04932">
    <property type="entry name" value="Wzy_C"/>
    <property type="match status" value="1"/>
</dbReference>
<dbReference type="InterPro" id="IPR007016">
    <property type="entry name" value="O-antigen_ligase-rel_domated"/>
</dbReference>
<evidence type="ECO:0000256" key="3">
    <source>
        <dbReference type="ARBA" id="ARBA00022989"/>
    </source>
</evidence>
<dbReference type="EMBL" id="FMZF01000002">
    <property type="protein sequence ID" value="SDC39065.1"/>
    <property type="molecule type" value="Genomic_DNA"/>
</dbReference>
<protein>
    <submittedName>
        <fullName evidence="8">O-antigen ligase like membrane protein</fullName>
    </submittedName>
</protein>
<keyword evidence="2 6" id="KW-0812">Transmembrane</keyword>
<gene>
    <name evidence="8" type="ORF">SAMN05660690_1233</name>
</gene>
<evidence type="ECO:0000256" key="2">
    <source>
        <dbReference type="ARBA" id="ARBA00022692"/>
    </source>
</evidence>
<feature type="transmembrane region" description="Helical" evidence="6">
    <location>
        <begin position="60"/>
        <end position="79"/>
    </location>
</feature>
<name>A0A1G6L8G7_9ACTN</name>
<dbReference type="STRING" id="1190417.SAMN05660690_1233"/>
<feature type="region of interest" description="Disordered" evidence="5">
    <location>
        <begin position="377"/>
        <end position="398"/>
    </location>
</feature>
<accession>A0A1G6L8G7</accession>
<evidence type="ECO:0000313" key="8">
    <source>
        <dbReference type="EMBL" id="SDC39065.1"/>
    </source>
</evidence>
<dbReference type="InterPro" id="IPR051533">
    <property type="entry name" value="WaaL-like"/>
</dbReference>
<dbReference type="AlphaFoldDB" id="A0A1G6L8G7"/>
<keyword evidence="9" id="KW-1185">Reference proteome</keyword>
<dbReference type="GO" id="GO:0016020">
    <property type="term" value="C:membrane"/>
    <property type="evidence" value="ECO:0007669"/>
    <property type="project" value="UniProtKB-SubCell"/>
</dbReference>
<keyword evidence="4 6" id="KW-0472">Membrane</keyword>